<evidence type="ECO:0000256" key="3">
    <source>
        <dbReference type="ARBA" id="ARBA00022786"/>
    </source>
</evidence>
<name>A0ABD1WP82_9LAMI</name>
<sequence>MKSLEEREEAITQAAEMAAIGFDAGVLSCLEYLKAAPWAEYEEEKVASLLSELQLEGIGAEKVLKMVSLDVTSGVEDRSDNEEVLLKLLQVVLEGKDEKARREMKVPVTKMLCENSLHNDLRNESLYSACNGCLHCLLDIIIDRILVRIF</sequence>
<dbReference type="AlphaFoldDB" id="A0ABD1WP82"/>
<evidence type="ECO:0000313" key="6">
    <source>
        <dbReference type="Proteomes" id="UP001604277"/>
    </source>
</evidence>
<evidence type="ECO:0000256" key="2">
    <source>
        <dbReference type="ARBA" id="ARBA00004906"/>
    </source>
</evidence>
<reference evidence="6" key="1">
    <citation type="submission" date="2024-07" db="EMBL/GenBank/DDBJ databases">
        <title>Two chromosome-level genome assemblies of Korean endemic species Abeliophyllum distichum and Forsythia ovata (Oleaceae).</title>
        <authorList>
            <person name="Jang H."/>
        </authorList>
    </citation>
    <scope>NUCLEOTIDE SEQUENCE [LARGE SCALE GENOMIC DNA]</scope>
</reference>
<dbReference type="PANTHER" id="PTHR31060">
    <property type="entry name" value="OSJNBA0011J08.25 PROTEIN-RELATED"/>
    <property type="match status" value="1"/>
</dbReference>
<evidence type="ECO:0000259" key="4">
    <source>
        <dbReference type="Pfam" id="PF25553"/>
    </source>
</evidence>
<proteinExistence type="predicted"/>
<feature type="domain" description="At3g05675-like ankyrin-like" evidence="4">
    <location>
        <begin position="81"/>
        <end position="141"/>
    </location>
</feature>
<comment type="pathway">
    <text evidence="2">Protein modification; protein ubiquitination.</text>
</comment>
<evidence type="ECO:0000256" key="1">
    <source>
        <dbReference type="ARBA" id="ARBA00002668"/>
    </source>
</evidence>
<protein>
    <submittedName>
        <fullName evidence="5">BTB/POZ domain-containing protein</fullName>
    </submittedName>
</protein>
<comment type="function">
    <text evidence="1">May act as a substrate-specific adapter of an E3 ubiquitin-protein ligase complex (CUL3-RBX1-BTB) which mediates the ubiquitination and subsequent proteasomal degradation of target proteins.</text>
</comment>
<dbReference type="InterPro" id="IPR058039">
    <property type="entry name" value="At3g05675-like_ankyrin"/>
</dbReference>
<gene>
    <name evidence="5" type="ORF">Fot_05120</name>
</gene>
<dbReference type="Pfam" id="PF25553">
    <property type="entry name" value="BTB-POZ_ANK-like"/>
    <property type="match status" value="1"/>
</dbReference>
<dbReference type="Proteomes" id="UP001604277">
    <property type="component" value="Unassembled WGS sequence"/>
</dbReference>
<comment type="caution">
    <text evidence="5">The sequence shown here is derived from an EMBL/GenBank/DDBJ whole genome shotgun (WGS) entry which is preliminary data.</text>
</comment>
<keyword evidence="3" id="KW-0833">Ubl conjugation pathway</keyword>
<dbReference type="PANTHER" id="PTHR31060:SF3">
    <property type="entry name" value="OS04G0579700 PROTEIN"/>
    <property type="match status" value="1"/>
</dbReference>
<dbReference type="EMBL" id="JBFOLJ010000002">
    <property type="protein sequence ID" value="KAL2551501.1"/>
    <property type="molecule type" value="Genomic_DNA"/>
</dbReference>
<organism evidence="5 6">
    <name type="scientific">Forsythia ovata</name>
    <dbReference type="NCBI Taxonomy" id="205694"/>
    <lineage>
        <taxon>Eukaryota</taxon>
        <taxon>Viridiplantae</taxon>
        <taxon>Streptophyta</taxon>
        <taxon>Embryophyta</taxon>
        <taxon>Tracheophyta</taxon>
        <taxon>Spermatophyta</taxon>
        <taxon>Magnoliopsida</taxon>
        <taxon>eudicotyledons</taxon>
        <taxon>Gunneridae</taxon>
        <taxon>Pentapetalae</taxon>
        <taxon>asterids</taxon>
        <taxon>lamiids</taxon>
        <taxon>Lamiales</taxon>
        <taxon>Oleaceae</taxon>
        <taxon>Forsythieae</taxon>
        <taxon>Forsythia</taxon>
    </lineage>
</organism>
<dbReference type="InterPro" id="IPR038920">
    <property type="entry name" value="At3g05675-like"/>
</dbReference>
<evidence type="ECO:0000313" key="5">
    <source>
        <dbReference type="EMBL" id="KAL2551501.1"/>
    </source>
</evidence>
<accession>A0ABD1WP82</accession>
<keyword evidence="6" id="KW-1185">Reference proteome</keyword>